<dbReference type="CDD" id="cd10789">
    <property type="entry name" value="GH38N_AMII_ER_cytosolic"/>
    <property type="match status" value="1"/>
</dbReference>
<comment type="similarity">
    <text evidence="1">Belongs to the glycosyl hydrolase 38 family.</text>
</comment>
<evidence type="ECO:0000256" key="1">
    <source>
        <dbReference type="ARBA" id="ARBA00009792"/>
    </source>
</evidence>
<evidence type="ECO:0000259" key="5">
    <source>
        <dbReference type="SMART" id="SM00872"/>
    </source>
</evidence>
<dbReference type="InterPro" id="IPR027291">
    <property type="entry name" value="Glyco_hydro_38_N_sf"/>
</dbReference>
<dbReference type="InterPro" id="IPR013780">
    <property type="entry name" value="Glyco_hydro_b"/>
</dbReference>
<dbReference type="Gene3D" id="1.20.1270.50">
    <property type="entry name" value="Glycoside hydrolase family 38, central domain"/>
    <property type="match status" value="1"/>
</dbReference>
<dbReference type="SMART" id="SM00872">
    <property type="entry name" value="Alpha-mann_mid"/>
    <property type="match status" value="1"/>
</dbReference>
<dbReference type="InterPro" id="IPR037094">
    <property type="entry name" value="Glyco_hydro_38_cen_sf"/>
</dbReference>
<dbReference type="Gene3D" id="2.60.40.1180">
    <property type="entry name" value="Golgi alpha-mannosidase II"/>
    <property type="match status" value="1"/>
</dbReference>
<keyword evidence="2" id="KW-0479">Metal-binding</keyword>
<comment type="caution">
    <text evidence="6">The sequence shown here is derived from an EMBL/GenBank/DDBJ whole genome shotgun (WGS) entry which is preliminary data.</text>
</comment>
<protein>
    <submittedName>
        <fullName evidence="6">Alpha-mannosidase</fullName>
    </submittedName>
</protein>
<dbReference type="SUPFAM" id="SSF88688">
    <property type="entry name" value="Families 57/38 glycoside transferase middle domain"/>
    <property type="match status" value="1"/>
</dbReference>
<dbReference type="PANTHER" id="PTHR46017:SF1">
    <property type="entry name" value="ALPHA-MANNOSIDASE 2C1"/>
    <property type="match status" value="1"/>
</dbReference>
<dbReference type="PANTHER" id="PTHR46017">
    <property type="entry name" value="ALPHA-MANNOSIDASE 2C1"/>
    <property type="match status" value="1"/>
</dbReference>
<dbReference type="EMBL" id="WHOC01000028">
    <property type="protein sequence ID" value="NOU85359.1"/>
    <property type="molecule type" value="Genomic_DNA"/>
</dbReference>
<dbReference type="InterPro" id="IPR011330">
    <property type="entry name" value="Glyco_hydro/deAcase_b/a-brl"/>
</dbReference>
<dbReference type="Gene3D" id="2.70.98.30">
    <property type="entry name" value="Golgi alpha-mannosidase II, domain 4"/>
    <property type="match status" value="1"/>
</dbReference>
<keyword evidence="3" id="KW-0378">Hydrolase</keyword>
<dbReference type="Gene3D" id="3.20.110.10">
    <property type="entry name" value="Glycoside hydrolase 38, N terminal domain"/>
    <property type="match status" value="1"/>
</dbReference>
<dbReference type="Pfam" id="PF09261">
    <property type="entry name" value="Alpha-mann_mid"/>
    <property type="match status" value="1"/>
</dbReference>
<dbReference type="SUPFAM" id="SSF74650">
    <property type="entry name" value="Galactose mutarotase-like"/>
    <property type="match status" value="1"/>
</dbReference>
<dbReference type="InterPro" id="IPR000602">
    <property type="entry name" value="Glyco_hydro_38_N"/>
</dbReference>
<gene>
    <name evidence="6" type="ORF">GC102_06140</name>
</gene>
<dbReference type="RefSeq" id="WP_171688676.1">
    <property type="nucleotide sequence ID" value="NZ_WHOC01000028.1"/>
</dbReference>
<evidence type="ECO:0000256" key="2">
    <source>
        <dbReference type="ARBA" id="ARBA00022723"/>
    </source>
</evidence>
<sequence length="842" mass="95744">MTVETKLHLIGNAHLDPVWLWRWQEGYAEIKATFRSALDRLNEFPDFVFTCACAAYYKWVEENAPEMFAEIKQRVAEGRWVITGGWWIQPDCNLPSGESFARHSLYGQRYLLEKFGVMAQVGYNVDSFGHHGMMPQLLKQGGMDYYVFMRPGAHEKTLPHDLFWWESEDGSRVMTFRLADSYGNWASNGMEDKIISHRNVAVASGHAFMSFYGVGNHGGGPTIENLKLIHEIQQRPGLDDIQLSSPNHYFSEMREIDPDIPVIKDEMQMHAVGCYSTHSESKATNRRVEHRMLTAEKFSTFANLTLGLPYPLEALNRAWENVMFNHFHDIMGGCSIKEAYDDGQEFYGESLSIGAKAINAALQKISWSINTMKPGVKSLSKEKDWQLWEQDDLGSPLVVFNPLSWEVEAPIAINKKLAGVTDAAGNPLPIQTIRASRTNTSDKWDTLIMGRIPAFGYQVYWVYRDKACDPMEPKGAVRAEGCFLENNKLFVELDPDTGYIRHVIDKLNGFREVLAGDGAVPIVLDESHSDTWGHGLTQYRDEWGRFCNAELKVLETGPLRATIRVISHYGNSVLRQDISLLHDSSNLHIKVRLDWREHHRMLKLAFPVNVEQPRAVFEIPYGYIERPANGNEVPGQMWVNVSGNEPGTAEGIEPSVVFGLSLINDTKYAYDVLDNELRMTVVRSPIYADHFGERDEQSEYMDQGVQEFIYILSPHAGSWQDSGVVRKAYELHTPLQQVWETYHEGNLPQVSEGIVISAENVVAVAFKPAEDGNGWILRCNETYGREVETDLVIPVLNRSWRSTFGKCEIKTFFIPALEHEAIQEVNFVELKNINEREMSNED</sequence>
<keyword evidence="4" id="KW-0326">Glycosidase</keyword>
<dbReference type="Pfam" id="PF07748">
    <property type="entry name" value="Glyco_hydro_38C"/>
    <property type="match status" value="1"/>
</dbReference>
<accession>A0ABX1YYX7</accession>
<organism evidence="6 7">
    <name type="scientific">Paenibacillus germinis</name>
    <dbReference type="NCBI Taxonomy" id="2654979"/>
    <lineage>
        <taxon>Bacteria</taxon>
        <taxon>Bacillati</taxon>
        <taxon>Bacillota</taxon>
        <taxon>Bacilli</taxon>
        <taxon>Bacillales</taxon>
        <taxon>Paenibacillaceae</taxon>
        <taxon>Paenibacillus</taxon>
    </lineage>
</organism>
<name>A0ABX1YYX7_9BACL</name>
<feature type="domain" description="Glycoside hydrolase family 38 central" evidence="5">
    <location>
        <begin position="270"/>
        <end position="346"/>
    </location>
</feature>
<dbReference type="InterPro" id="IPR011682">
    <property type="entry name" value="Glyco_hydro_38_C"/>
</dbReference>
<dbReference type="SUPFAM" id="SSF88713">
    <property type="entry name" value="Glycoside hydrolase/deacetylase"/>
    <property type="match status" value="1"/>
</dbReference>
<dbReference type="InterPro" id="IPR028995">
    <property type="entry name" value="Glyco_hydro_57/38_cen_sf"/>
</dbReference>
<dbReference type="InterPro" id="IPR011013">
    <property type="entry name" value="Gal_mutarotase_sf_dom"/>
</dbReference>
<dbReference type="Pfam" id="PF01074">
    <property type="entry name" value="Glyco_hydro_38N"/>
    <property type="match status" value="1"/>
</dbReference>
<keyword evidence="7" id="KW-1185">Reference proteome</keyword>
<evidence type="ECO:0000256" key="4">
    <source>
        <dbReference type="ARBA" id="ARBA00023295"/>
    </source>
</evidence>
<proteinExistence type="inferred from homology"/>
<evidence type="ECO:0000256" key="3">
    <source>
        <dbReference type="ARBA" id="ARBA00022801"/>
    </source>
</evidence>
<dbReference type="InterPro" id="IPR015341">
    <property type="entry name" value="Glyco_hydro_38_cen"/>
</dbReference>
<evidence type="ECO:0000313" key="6">
    <source>
        <dbReference type="EMBL" id="NOU85359.1"/>
    </source>
</evidence>
<reference evidence="6 7" key="1">
    <citation type="submission" date="2019-10" db="EMBL/GenBank/DDBJ databases">
        <title>Description of Paenibacillus choica sp. nov.</title>
        <authorList>
            <person name="Carlier A."/>
            <person name="Qi S."/>
        </authorList>
    </citation>
    <scope>NUCLEOTIDE SEQUENCE [LARGE SCALE GENOMIC DNA]</scope>
    <source>
        <strain evidence="6 7">LMG 31460</strain>
    </source>
</reference>
<evidence type="ECO:0000313" key="7">
    <source>
        <dbReference type="Proteomes" id="UP000658690"/>
    </source>
</evidence>
<dbReference type="Proteomes" id="UP000658690">
    <property type="component" value="Unassembled WGS sequence"/>
</dbReference>